<dbReference type="Proteomes" id="UP000236728">
    <property type="component" value="Unassembled WGS sequence"/>
</dbReference>
<name>A0A1H6BRC7_9BACT</name>
<accession>A0A1H6BRC7</accession>
<keyword evidence="2" id="KW-1133">Transmembrane helix</keyword>
<dbReference type="GO" id="GO:0005886">
    <property type="term" value="C:plasma membrane"/>
    <property type="evidence" value="ECO:0007669"/>
    <property type="project" value="TreeGrafter"/>
</dbReference>
<dbReference type="Pfam" id="PF05170">
    <property type="entry name" value="AsmA"/>
    <property type="match status" value="1"/>
</dbReference>
<dbReference type="InterPro" id="IPR052894">
    <property type="entry name" value="AsmA-related"/>
</dbReference>
<keyword evidence="2" id="KW-0812">Transmembrane</keyword>
<dbReference type="PANTHER" id="PTHR30441">
    <property type="entry name" value="DUF748 DOMAIN-CONTAINING PROTEIN"/>
    <property type="match status" value="1"/>
</dbReference>
<keyword evidence="2" id="KW-0472">Membrane</keyword>
<evidence type="ECO:0000256" key="1">
    <source>
        <dbReference type="SAM" id="MobiDB-lite"/>
    </source>
</evidence>
<dbReference type="EMBL" id="FNVA01000007">
    <property type="protein sequence ID" value="SEG63182.1"/>
    <property type="molecule type" value="Genomic_DNA"/>
</dbReference>
<sequence length="566" mass="60576">MSAWGSIDPVLDEDLARGMRPRRWHWLVLLGILVLLGLLILTPPMLNVNRYQRRIAASISASLGRPVHLDRVSLHLLPMPGFTLENLVVSEDPHFGFEPIIRANVVEATLRPSSLWRRQVEFSTIRFVEPSLNLVRDADGKWNLESLLMHASQLDTAPTSQPKAGTSPRFPYIEATGARVNLKVGAEKMPFSLTDADFALWLPSAQQWRIRLDAKPARTDTNISDPGMLRVEGSLQRAPTLAGVPVDLQLTWRDAPLGEASRIVTGQDAEWRGTLHIDVAVAGGLGHATVRAHATVNDLRRADFLPANPLDLSIRCDGTLNITDAGLENAACGVATPQAHGFDQPGAVEAKAAKLDILGLRGSGLAVTMTHVPDNYLLEWAKLFSRRMQAIHAPEGAISATGEWIPAENGQPGWWKGEAHGELPPASVADPRLAAPTIAGTPQGFALGAINVAAEGKPALNLSGLATQGSYSFTLTGSATPQEIRDYIAMAPPLGDNLDQTWAPLAPAKPDAKASDAKSADTKAAKDEPAKAVPINITCGRPWGGPQTCVATAPPATGKAKGKHKR</sequence>
<gene>
    <name evidence="4" type="ORF">SAMN05421819_3952</name>
</gene>
<keyword evidence="5" id="KW-1185">Reference proteome</keyword>
<organism evidence="4 5">
    <name type="scientific">Bryocella elongata</name>
    <dbReference type="NCBI Taxonomy" id="863522"/>
    <lineage>
        <taxon>Bacteria</taxon>
        <taxon>Pseudomonadati</taxon>
        <taxon>Acidobacteriota</taxon>
        <taxon>Terriglobia</taxon>
        <taxon>Terriglobales</taxon>
        <taxon>Acidobacteriaceae</taxon>
        <taxon>Bryocella</taxon>
    </lineage>
</organism>
<evidence type="ECO:0000256" key="2">
    <source>
        <dbReference type="SAM" id="Phobius"/>
    </source>
</evidence>
<evidence type="ECO:0000259" key="3">
    <source>
        <dbReference type="Pfam" id="PF05170"/>
    </source>
</evidence>
<feature type="compositionally biased region" description="Basic and acidic residues" evidence="1">
    <location>
        <begin position="510"/>
        <end position="530"/>
    </location>
</feature>
<dbReference type="RefSeq" id="WP_103934784.1">
    <property type="nucleotide sequence ID" value="NZ_FNVA01000007.1"/>
</dbReference>
<feature type="region of interest" description="Disordered" evidence="1">
    <location>
        <begin position="502"/>
        <end position="539"/>
    </location>
</feature>
<evidence type="ECO:0000313" key="5">
    <source>
        <dbReference type="Proteomes" id="UP000236728"/>
    </source>
</evidence>
<proteinExistence type="predicted"/>
<feature type="transmembrane region" description="Helical" evidence="2">
    <location>
        <begin position="26"/>
        <end position="46"/>
    </location>
</feature>
<dbReference type="GO" id="GO:0090313">
    <property type="term" value="P:regulation of protein targeting to membrane"/>
    <property type="evidence" value="ECO:0007669"/>
    <property type="project" value="TreeGrafter"/>
</dbReference>
<dbReference type="AlphaFoldDB" id="A0A1H6BRC7"/>
<dbReference type="InterPro" id="IPR007844">
    <property type="entry name" value="AsmA"/>
</dbReference>
<evidence type="ECO:0000313" key="4">
    <source>
        <dbReference type="EMBL" id="SEG63182.1"/>
    </source>
</evidence>
<dbReference type="PANTHER" id="PTHR30441:SF4">
    <property type="entry name" value="PROTEIN ASMA"/>
    <property type="match status" value="1"/>
</dbReference>
<protein>
    <submittedName>
        <fullName evidence="4">AsmA protein</fullName>
    </submittedName>
</protein>
<dbReference type="OrthoDB" id="102779at2"/>
<reference evidence="4 5" key="1">
    <citation type="submission" date="2016-10" db="EMBL/GenBank/DDBJ databases">
        <authorList>
            <person name="de Groot N.N."/>
        </authorList>
    </citation>
    <scope>NUCLEOTIDE SEQUENCE [LARGE SCALE GENOMIC DNA]</scope>
    <source>
        <strain evidence="4 5">DSM 22489</strain>
    </source>
</reference>
<feature type="domain" description="AsmA" evidence="3">
    <location>
        <begin position="27"/>
        <end position="164"/>
    </location>
</feature>